<comment type="caution">
    <text evidence="4">The sequence shown here is derived from an EMBL/GenBank/DDBJ whole genome shotgun (WGS) entry which is preliminary data.</text>
</comment>
<dbReference type="InterPro" id="IPR000644">
    <property type="entry name" value="CBS_dom"/>
</dbReference>
<feature type="domain" description="CBS" evidence="3">
    <location>
        <begin position="8"/>
        <end position="65"/>
    </location>
</feature>
<name>A0ABT1JH74_ACTCY</name>
<sequence>MVAVRELMHQGAECVGENQTLSYAARRMRDLGVGAMPVCGNDDKLHGMVTDRDIVVKCVAEGHDPTRASVSDLAEGRPFCVRAEADVSEAIDLMERHQVKRLPVIDDHRLVGIVSEADLVGHVSAEQLGELIEALKAPSAASA</sequence>
<dbReference type="RefSeq" id="WP_026418332.1">
    <property type="nucleotide sequence ID" value="NZ_AUBJ02000001.1"/>
</dbReference>
<dbReference type="PANTHER" id="PTHR43080">
    <property type="entry name" value="CBS DOMAIN-CONTAINING PROTEIN CBSX3, MITOCHONDRIAL"/>
    <property type="match status" value="1"/>
</dbReference>
<evidence type="ECO:0000256" key="2">
    <source>
        <dbReference type="PROSITE-ProRule" id="PRU00703"/>
    </source>
</evidence>
<dbReference type="PANTHER" id="PTHR43080:SF2">
    <property type="entry name" value="CBS DOMAIN-CONTAINING PROTEIN"/>
    <property type="match status" value="1"/>
</dbReference>
<keyword evidence="1 2" id="KW-0129">CBS domain</keyword>
<accession>A0ABT1JH74</accession>
<dbReference type="Proteomes" id="UP000791080">
    <property type="component" value="Unassembled WGS sequence"/>
</dbReference>
<keyword evidence="5" id="KW-1185">Reference proteome</keyword>
<dbReference type="SUPFAM" id="SSF54631">
    <property type="entry name" value="CBS-domain pair"/>
    <property type="match status" value="1"/>
</dbReference>
<evidence type="ECO:0000313" key="4">
    <source>
        <dbReference type="EMBL" id="MCP2331758.1"/>
    </source>
</evidence>
<protein>
    <submittedName>
        <fullName evidence="4">CBS domain-containing protein</fullName>
    </submittedName>
</protein>
<evidence type="ECO:0000259" key="3">
    <source>
        <dbReference type="PROSITE" id="PS51371"/>
    </source>
</evidence>
<dbReference type="PROSITE" id="PS51371">
    <property type="entry name" value="CBS"/>
    <property type="match status" value="2"/>
</dbReference>
<evidence type="ECO:0000313" key="5">
    <source>
        <dbReference type="Proteomes" id="UP000791080"/>
    </source>
</evidence>
<dbReference type="Gene3D" id="3.10.580.10">
    <property type="entry name" value="CBS-domain"/>
    <property type="match status" value="1"/>
</dbReference>
<dbReference type="InterPro" id="IPR046342">
    <property type="entry name" value="CBS_dom_sf"/>
</dbReference>
<proteinExistence type="predicted"/>
<dbReference type="InterPro" id="IPR051257">
    <property type="entry name" value="Diverse_CBS-Domain"/>
</dbReference>
<dbReference type="CDD" id="cd04622">
    <property type="entry name" value="CBS_pair_HRP1_like"/>
    <property type="match status" value="1"/>
</dbReference>
<dbReference type="EMBL" id="AUBJ02000001">
    <property type="protein sequence ID" value="MCP2331758.1"/>
    <property type="molecule type" value="Genomic_DNA"/>
</dbReference>
<reference evidence="4 5" key="1">
    <citation type="submission" date="2022-06" db="EMBL/GenBank/DDBJ databases">
        <title>Genomic Encyclopedia of Type Strains, Phase I: the one thousand microbial genomes (KMG-I) project.</title>
        <authorList>
            <person name="Kyrpides N."/>
        </authorList>
    </citation>
    <scope>NUCLEOTIDE SEQUENCE [LARGE SCALE GENOMIC DNA]</scope>
    <source>
        <strain evidence="4 5">DSM 43889</strain>
    </source>
</reference>
<evidence type="ECO:0000256" key="1">
    <source>
        <dbReference type="ARBA" id="ARBA00023122"/>
    </source>
</evidence>
<feature type="domain" description="CBS" evidence="3">
    <location>
        <begin position="73"/>
        <end position="131"/>
    </location>
</feature>
<organism evidence="4 5">
    <name type="scientific">Actinoalloteichus caeruleus DSM 43889</name>
    <dbReference type="NCBI Taxonomy" id="1120930"/>
    <lineage>
        <taxon>Bacteria</taxon>
        <taxon>Bacillati</taxon>
        <taxon>Actinomycetota</taxon>
        <taxon>Actinomycetes</taxon>
        <taxon>Pseudonocardiales</taxon>
        <taxon>Pseudonocardiaceae</taxon>
        <taxon>Actinoalloteichus</taxon>
        <taxon>Actinoalloteichus cyanogriseus</taxon>
    </lineage>
</organism>
<dbReference type="Pfam" id="PF00571">
    <property type="entry name" value="CBS"/>
    <property type="match status" value="2"/>
</dbReference>
<dbReference type="SMART" id="SM00116">
    <property type="entry name" value="CBS"/>
    <property type="match status" value="2"/>
</dbReference>
<gene>
    <name evidence="4" type="ORF">G443_002028</name>
</gene>